<feature type="domain" description="RNA-binding S4" evidence="2">
    <location>
        <begin position="1"/>
        <end position="66"/>
    </location>
</feature>
<dbReference type="AlphaFoldDB" id="A0A255YBN5"/>
<keyword evidence="4" id="KW-1185">Reference proteome</keyword>
<dbReference type="Proteomes" id="UP000216991">
    <property type="component" value="Unassembled WGS sequence"/>
</dbReference>
<dbReference type="Gene3D" id="3.10.290.10">
    <property type="entry name" value="RNA-binding S4 domain"/>
    <property type="match status" value="1"/>
</dbReference>
<dbReference type="Pfam" id="PF01479">
    <property type="entry name" value="S4"/>
    <property type="match status" value="1"/>
</dbReference>
<dbReference type="EMBL" id="NOXT01000120">
    <property type="protein sequence ID" value="OYQ26094.1"/>
    <property type="molecule type" value="Genomic_DNA"/>
</dbReference>
<name>A0A255YBN5_9SPHN</name>
<evidence type="ECO:0000313" key="4">
    <source>
        <dbReference type="Proteomes" id="UP000216991"/>
    </source>
</evidence>
<dbReference type="SUPFAM" id="SSF55174">
    <property type="entry name" value="Alpha-L RNA-binding motif"/>
    <property type="match status" value="1"/>
</dbReference>
<organism evidence="3 4">
    <name type="scientific">Sandarakinorhabdus cyanobacteriorum</name>
    <dbReference type="NCBI Taxonomy" id="1981098"/>
    <lineage>
        <taxon>Bacteria</taxon>
        <taxon>Pseudomonadati</taxon>
        <taxon>Pseudomonadota</taxon>
        <taxon>Alphaproteobacteria</taxon>
        <taxon>Sphingomonadales</taxon>
        <taxon>Sphingosinicellaceae</taxon>
        <taxon>Sandarakinorhabdus</taxon>
    </lineage>
</organism>
<comment type="caution">
    <text evidence="3">The sequence shown here is derived from an EMBL/GenBank/DDBJ whole genome shotgun (WGS) entry which is preliminary data.</text>
</comment>
<keyword evidence="1" id="KW-0694">RNA-binding</keyword>
<evidence type="ECO:0000259" key="2">
    <source>
        <dbReference type="SMART" id="SM00363"/>
    </source>
</evidence>
<dbReference type="CDD" id="cd00165">
    <property type="entry name" value="S4"/>
    <property type="match status" value="1"/>
</dbReference>
<proteinExistence type="predicted"/>
<evidence type="ECO:0000256" key="1">
    <source>
        <dbReference type="PROSITE-ProRule" id="PRU00182"/>
    </source>
</evidence>
<dbReference type="PROSITE" id="PS50889">
    <property type="entry name" value="S4"/>
    <property type="match status" value="1"/>
</dbReference>
<dbReference type="SMART" id="SM00363">
    <property type="entry name" value="S4"/>
    <property type="match status" value="1"/>
</dbReference>
<sequence length="104" mass="11629">MRLDKFLWFARLAPSRSQAQDLCESRRLRIDGRVVDRASALVRAGSVLSWPRGDEIIVVRVEGLPERRGPYVEARGFYTDLTPGRQAVTMAAQHDPLPEGLALA</sequence>
<dbReference type="OrthoDB" id="9797176at2"/>
<dbReference type="GO" id="GO:0003723">
    <property type="term" value="F:RNA binding"/>
    <property type="evidence" value="ECO:0007669"/>
    <property type="project" value="UniProtKB-KW"/>
</dbReference>
<accession>A0A255YBN5</accession>
<dbReference type="InterPro" id="IPR036986">
    <property type="entry name" value="S4_RNA-bd_sf"/>
</dbReference>
<gene>
    <name evidence="3" type="ORF">CHU93_12605</name>
</gene>
<protein>
    <recommendedName>
        <fullName evidence="2">RNA-binding S4 domain-containing protein</fullName>
    </recommendedName>
</protein>
<reference evidence="3 4" key="1">
    <citation type="submission" date="2017-07" db="EMBL/GenBank/DDBJ databases">
        <title>Sandarakinorhabdus cyanobacteriorum sp. nov., a novel bacterium isolated from cyanobacterial aggregates in a eutrophic lake.</title>
        <authorList>
            <person name="Cai H."/>
        </authorList>
    </citation>
    <scope>NUCLEOTIDE SEQUENCE [LARGE SCALE GENOMIC DNA]</scope>
    <source>
        <strain evidence="3 4">TH057</strain>
    </source>
</reference>
<evidence type="ECO:0000313" key="3">
    <source>
        <dbReference type="EMBL" id="OYQ26094.1"/>
    </source>
</evidence>
<dbReference type="InterPro" id="IPR002942">
    <property type="entry name" value="S4_RNA-bd"/>
</dbReference>